<name>A0ABX6R0S7_9VIBR</name>
<organism evidence="17 18">
    <name type="scientific">Vibrio spartinae</name>
    <dbReference type="NCBI Taxonomy" id="1918945"/>
    <lineage>
        <taxon>Bacteria</taxon>
        <taxon>Pseudomonadati</taxon>
        <taxon>Pseudomonadota</taxon>
        <taxon>Gammaproteobacteria</taxon>
        <taxon>Vibrionales</taxon>
        <taxon>Vibrionaceae</taxon>
        <taxon>Vibrio</taxon>
    </lineage>
</organism>
<keyword evidence="10" id="KW-0520">NAD</keyword>
<evidence type="ECO:0000256" key="3">
    <source>
        <dbReference type="ARBA" id="ARBA00022519"/>
    </source>
</evidence>
<evidence type="ECO:0000256" key="9">
    <source>
        <dbReference type="ARBA" id="ARBA00022989"/>
    </source>
</evidence>
<dbReference type="InterPro" id="IPR007329">
    <property type="entry name" value="FMN-bd"/>
</dbReference>
<keyword evidence="15" id="KW-0739">Sodium transport</keyword>
<evidence type="ECO:0000256" key="14">
    <source>
        <dbReference type="ARBA" id="ARBA00023136"/>
    </source>
</evidence>
<evidence type="ECO:0000256" key="2">
    <source>
        <dbReference type="ARBA" id="ARBA00022475"/>
    </source>
</evidence>
<dbReference type="RefSeq" id="WP_182287594.1">
    <property type="nucleotide sequence ID" value="NZ_CP046268.1"/>
</dbReference>
<protein>
    <submittedName>
        <fullName evidence="17">Na(+)-translocating NADH-quinone reductase subunit C</fullName>
        <ecNumber evidence="17">1.6.5.-</ecNumber>
    </submittedName>
</protein>
<evidence type="ECO:0000256" key="12">
    <source>
        <dbReference type="ARBA" id="ARBA00023065"/>
    </source>
</evidence>
<evidence type="ECO:0000256" key="15">
    <source>
        <dbReference type="ARBA" id="ARBA00023201"/>
    </source>
</evidence>
<evidence type="ECO:0000259" key="16">
    <source>
        <dbReference type="SMART" id="SM00900"/>
    </source>
</evidence>
<keyword evidence="11" id="KW-0915">Sodium</keyword>
<keyword evidence="6" id="KW-0288">FMN</keyword>
<evidence type="ECO:0000256" key="13">
    <source>
        <dbReference type="ARBA" id="ARBA00023075"/>
    </source>
</evidence>
<evidence type="ECO:0000256" key="1">
    <source>
        <dbReference type="ARBA" id="ARBA00022448"/>
    </source>
</evidence>
<dbReference type="SMART" id="SM00900">
    <property type="entry name" value="FMN_bind"/>
    <property type="match status" value="1"/>
</dbReference>
<gene>
    <name evidence="17" type="primary">nqrC_1</name>
    <name evidence="17" type="ORF">Vspart_02399</name>
</gene>
<keyword evidence="7" id="KW-0812">Transmembrane</keyword>
<keyword evidence="14" id="KW-0472">Membrane</keyword>
<keyword evidence="4" id="KW-0597">Phosphoprotein</keyword>
<keyword evidence="12" id="KW-0406">Ion transport</keyword>
<dbReference type="EC" id="1.6.5.-" evidence="17"/>
<evidence type="ECO:0000256" key="5">
    <source>
        <dbReference type="ARBA" id="ARBA00022630"/>
    </source>
</evidence>
<dbReference type="Proteomes" id="UP000515264">
    <property type="component" value="Chromosome 1"/>
</dbReference>
<keyword evidence="17" id="KW-0560">Oxidoreductase</keyword>
<keyword evidence="8" id="KW-1278">Translocase</keyword>
<evidence type="ECO:0000256" key="7">
    <source>
        <dbReference type="ARBA" id="ARBA00022692"/>
    </source>
</evidence>
<keyword evidence="5" id="KW-0285">Flavoprotein</keyword>
<reference evidence="17 18" key="1">
    <citation type="journal article" date="2020" name="J. Nat. Prod.">
        <title>Genomics-Metabolomics Profiling Disclosed Marine Vibrio spartinae 3.6 as a Producer of a New Branched Side Chain Prodigiosin.</title>
        <authorList>
            <person name="Vitale G.A."/>
            <person name="Sciarretta M."/>
            <person name="Palma Esposito F."/>
            <person name="January G.G."/>
            <person name="Giaccio M."/>
            <person name="Bunk B."/>
            <person name="Sproer C."/>
            <person name="Bajerski F."/>
            <person name="Power D."/>
            <person name="Festa C."/>
            <person name="Monti M.C."/>
            <person name="D'Auria M.V."/>
            <person name="de Pascale D."/>
        </authorList>
    </citation>
    <scope>NUCLEOTIDE SEQUENCE [LARGE SCALE GENOMIC DNA]</scope>
    <source>
        <strain evidence="17 18">3.6</strain>
    </source>
</reference>
<proteinExistence type="predicted"/>
<dbReference type="PANTHER" id="PTHR37838:SF1">
    <property type="entry name" value="NA(+)-TRANSLOCATING NADH-QUINONE REDUCTASE SUBUNIT C"/>
    <property type="match status" value="1"/>
</dbReference>
<evidence type="ECO:0000256" key="6">
    <source>
        <dbReference type="ARBA" id="ARBA00022643"/>
    </source>
</evidence>
<keyword evidence="9" id="KW-1133">Transmembrane helix</keyword>
<dbReference type="EMBL" id="CP046268">
    <property type="protein sequence ID" value="QMV15121.1"/>
    <property type="molecule type" value="Genomic_DNA"/>
</dbReference>
<evidence type="ECO:0000256" key="8">
    <source>
        <dbReference type="ARBA" id="ARBA00022967"/>
    </source>
</evidence>
<dbReference type="GO" id="GO:0016491">
    <property type="term" value="F:oxidoreductase activity"/>
    <property type="evidence" value="ECO:0007669"/>
    <property type="project" value="UniProtKB-KW"/>
</dbReference>
<keyword evidence="3" id="KW-0997">Cell inner membrane</keyword>
<accession>A0ABX6R0S7</accession>
<dbReference type="PROSITE" id="PS51257">
    <property type="entry name" value="PROKAR_LIPOPROTEIN"/>
    <property type="match status" value="1"/>
</dbReference>
<dbReference type="InterPro" id="IPR010204">
    <property type="entry name" value="NqrC"/>
</dbReference>
<dbReference type="Pfam" id="PF04205">
    <property type="entry name" value="FMN_bind"/>
    <property type="match status" value="1"/>
</dbReference>
<keyword evidence="2" id="KW-1003">Cell membrane</keyword>
<dbReference type="PANTHER" id="PTHR37838">
    <property type="entry name" value="NA(+)-TRANSLOCATING NADH-QUINONE REDUCTASE SUBUNIT C"/>
    <property type="match status" value="1"/>
</dbReference>
<sequence>MKYQSLLSLFILPGVMLLGGCFDDENHAGAGQQASVTSSSKVQHHKIIQRDEKRTLLAVAGLGTVHDSTANLIKTYFHPVLLNMENHTLTDEPDAIARYRDRVKHHTLTRQTLDAKQNLAHLASRDLWVMAYIVDGYDLGENGSVEKHGPVEEVTTRQDTPQNMGKQLIVPLEGQGYLSMLKGYLSLDLKTLSIHRIRFYEQGETPALGGKIMTNEQWLAQFQGKQVLADGQARFRVGAPHENNQDRFTVDGLTGATNTSHSVENLVNYWMGPDGYYFALTLLQQRYL</sequence>
<evidence type="ECO:0000256" key="11">
    <source>
        <dbReference type="ARBA" id="ARBA00023053"/>
    </source>
</evidence>
<keyword evidence="13" id="KW-0830">Ubiquinone</keyword>
<feature type="domain" description="FMN-binding" evidence="16">
    <location>
        <begin position="176"/>
        <end position="274"/>
    </location>
</feature>
<evidence type="ECO:0000313" key="18">
    <source>
        <dbReference type="Proteomes" id="UP000515264"/>
    </source>
</evidence>
<keyword evidence="1" id="KW-0813">Transport</keyword>
<evidence type="ECO:0000313" key="17">
    <source>
        <dbReference type="EMBL" id="QMV15121.1"/>
    </source>
</evidence>
<evidence type="ECO:0000256" key="10">
    <source>
        <dbReference type="ARBA" id="ARBA00023027"/>
    </source>
</evidence>
<keyword evidence="18" id="KW-1185">Reference proteome</keyword>
<evidence type="ECO:0000256" key="4">
    <source>
        <dbReference type="ARBA" id="ARBA00022553"/>
    </source>
</evidence>